<dbReference type="EMBL" id="CAJVPV010011279">
    <property type="protein sequence ID" value="CAG8659596.1"/>
    <property type="molecule type" value="Genomic_DNA"/>
</dbReference>
<dbReference type="Proteomes" id="UP000789342">
    <property type="component" value="Unassembled WGS sequence"/>
</dbReference>
<accession>A0A9N9E227</accession>
<reference evidence="1" key="1">
    <citation type="submission" date="2021-06" db="EMBL/GenBank/DDBJ databases">
        <authorList>
            <person name="Kallberg Y."/>
            <person name="Tangrot J."/>
            <person name="Rosling A."/>
        </authorList>
    </citation>
    <scope>NUCLEOTIDE SEQUENCE</scope>
    <source>
        <strain evidence="1">CL551</strain>
    </source>
</reference>
<dbReference type="AlphaFoldDB" id="A0A9N9E227"/>
<sequence>KILAHRFMGEINVSTQRPVTVIVVHIYLFIQPTRMVSTLRNRLNLVASRILTIVTPTAPIHVSHAANNNWQYT</sequence>
<gene>
    <name evidence="1" type="ORF">AMORRO_LOCUS10348</name>
</gene>
<organism evidence="1 2">
    <name type="scientific">Acaulospora morrowiae</name>
    <dbReference type="NCBI Taxonomy" id="94023"/>
    <lineage>
        <taxon>Eukaryota</taxon>
        <taxon>Fungi</taxon>
        <taxon>Fungi incertae sedis</taxon>
        <taxon>Mucoromycota</taxon>
        <taxon>Glomeromycotina</taxon>
        <taxon>Glomeromycetes</taxon>
        <taxon>Diversisporales</taxon>
        <taxon>Acaulosporaceae</taxon>
        <taxon>Acaulospora</taxon>
    </lineage>
</organism>
<name>A0A9N9E227_9GLOM</name>
<evidence type="ECO:0000313" key="1">
    <source>
        <dbReference type="EMBL" id="CAG8659596.1"/>
    </source>
</evidence>
<comment type="caution">
    <text evidence="1">The sequence shown here is derived from an EMBL/GenBank/DDBJ whole genome shotgun (WGS) entry which is preliminary data.</text>
</comment>
<proteinExistence type="predicted"/>
<evidence type="ECO:0000313" key="2">
    <source>
        <dbReference type="Proteomes" id="UP000789342"/>
    </source>
</evidence>
<feature type="non-terminal residue" evidence="1">
    <location>
        <position position="1"/>
    </location>
</feature>
<keyword evidence="2" id="KW-1185">Reference proteome</keyword>
<protein>
    <submittedName>
        <fullName evidence="1">4102_t:CDS:1</fullName>
    </submittedName>
</protein>